<dbReference type="AlphaFoldDB" id="A0A5C8NPK4"/>
<dbReference type="Proteomes" id="UP000321574">
    <property type="component" value="Unassembled WGS sequence"/>
</dbReference>
<evidence type="ECO:0000313" key="1">
    <source>
        <dbReference type="EMBL" id="TXL63649.1"/>
    </source>
</evidence>
<accession>A0A5C8NPK4</accession>
<comment type="caution">
    <text evidence="1">The sequence shown here is derived from an EMBL/GenBank/DDBJ whole genome shotgun (WGS) entry which is preliminary data.</text>
</comment>
<reference evidence="1 2" key="1">
    <citation type="submission" date="2019-06" db="EMBL/GenBank/DDBJ databases">
        <title>Cerasibacillus sp. nov., isolated from maize field.</title>
        <authorList>
            <person name="Lin S.-Y."/>
            <person name="Tsai C.-F."/>
            <person name="Young C.-C."/>
        </authorList>
    </citation>
    <scope>NUCLEOTIDE SEQUENCE [LARGE SCALE GENOMIC DNA]</scope>
    <source>
        <strain evidence="1 2">CC-CFT480</strain>
    </source>
</reference>
<proteinExistence type="predicted"/>
<gene>
    <name evidence="1" type="ORF">FHP05_10735</name>
</gene>
<sequence length="66" mass="7533">MTCVNDKGQLSPTQRKLLEVIDNNSLSIEKISEQTGLPMFKVRSNLREMNQNGIILEQDGLYRINP</sequence>
<dbReference type="SUPFAM" id="SSF46785">
    <property type="entry name" value="Winged helix' DNA-binding domain"/>
    <property type="match status" value="1"/>
</dbReference>
<evidence type="ECO:0008006" key="3">
    <source>
        <dbReference type="Google" id="ProtNLM"/>
    </source>
</evidence>
<dbReference type="OrthoDB" id="9810427at2"/>
<keyword evidence="2" id="KW-1185">Reference proteome</keyword>
<protein>
    <recommendedName>
        <fullName evidence="3">Winged helix-turn-helix transcriptional regulator</fullName>
    </recommendedName>
</protein>
<name>A0A5C8NPK4_9BACI</name>
<dbReference type="InterPro" id="IPR036390">
    <property type="entry name" value="WH_DNA-bd_sf"/>
</dbReference>
<dbReference type="RefSeq" id="WP_147668104.1">
    <property type="nucleotide sequence ID" value="NZ_VDUW01000007.1"/>
</dbReference>
<evidence type="ECO:0000313" key="2">
    <source>
        <dbReference type="Proteomes" id="UP000321574"/>
    </source>
</evidence>
<organism evidence="1 2">
    <name type="scientific">Cerasibacillus terrae</name>
    <dbReference type="NCBI Taxonomy" id="2498845"/>
    <lineage>
        <taxon>Bacteria</taxon>
        <taxon>Bacillati</taxon>
        <taxon>Bacillota</taxon>
        <taxon>Bacilli</taxon>
        <taxon>Bacillales</taxon>
        <taxon>Bacillaceae</taxon>
        <taxon>Cerasibacillus</taxon>
    </lineage>
</organism>
<dbReference type="EMBL" id="VDUW01000007">
    <property type="protein sequence ID" value="TXL63649.1"/>
    <property type="molecule type" value="Genomic_DNA"/>
</dbReference>